<sequence>MYTTPTMYPSLPINRCHATSDTLESSIAPDSKRRKISVKQASDVAAPESTFANRRRRSLSFPLLRRVFVDLVKYKVLSFQLNVKQVQNWLRLLKKNWRASEIRSAFGSGIEESLEAVNEQGHYVTLPGLVREYVRLEKVHAVAQKAKFEKEQEKAASVELCTSEIIAESNTRRAVGYFDELDSFSEPEDAVSGSRSADTCNSASAKSTPAKSSKEWFVVFEPNQNAWISVIVTNLLCGSNTLKRSWTDRSNNMQNYWSCREVEYWLAKQQKNIIGS</sequence>
<dbReference type="Proteomes" id="UP000002640">
    <property type="component" value="Unassembled WGS sequence"/>
</dbReference>
<dbReference type="InParanoid" id="G4ZY52"/>
<feature type="region of interest" description="Disordered" evidence="1">
    <location>
        <begin position="186"/>
        <end position="207"/>
    </location>
</feature>
<dbReference type="KEGG" id="psoj:PHYSODRAFT_303789"/>
<dbReference type="RefSeq" id="XP_009532291.1">
    <property type="nucleotide sequence ID" value="XM_009533996.1"/>
</dbReference>
<evidence type="ECO:0000313" key="3">
    <source>
        <dbReference type="Proteomes" id="UP000002640"/>
    </source>
</evidence>
<organism evidence="2 3">
    <name type="scientific">Phytophthora sojae (strain P6497)</name>
    <name type="common">Soybean stem and root rot agent</name>
    <name type="synonym">Phytophthora megasperma f. sp. glycines</name>
    <dbReference type="NCBI Taxonomy" id="1094619"/>
    <lineage>
        <taxon>Eukaryota</taxon>
        <taxon>Sar</taxon>
        <taxon>Stramenopiles</taxon>
        <taxon>Oomycota</taxon>
        <taxon>Peronosporomycetes</taxon>
        <taxon>Peronosporales</taxon>
        <taxon>Peronosporaceae</taxon>
        <taxon>Phytophthora</taxon>
    </lineage>
</organism>
<reference evidence="2 3" key="1">
    <citation type="journal article" date="2006" name="Science">
        <title>Phytophthora genome sequences uncover evolutionary origins and mechanisms of pathogenesis.</title>
        <authorList>
            <person name="Tyler B.M."/>
            <person name="Tripathy S."/>
            <person name="Zhang X."/>
            <person name="Dehal P."/>
            <person name="Jiang R.H."/>
            <person name="Aerts A."/>
            <person name="Arredondo F.D."/>
            <person name="Baxter L."/>
            <person name="Bensasson D."/>
            <person name="Beynon J.L."/>
            <person name="Chapman J."/>
            <person name="Damasceno C.M."/>
            <person name="Dorrance A.E."/>
            <person name="Dou D."/>
            <person name="Dickerman A.W."/>
            <person name="Dubchak I.L."/>
            <person name="Garbelotto M."/>
            <person name="Gijzen M."/>
            <person name="Gordon S.G."/>
            <person name="Govers F."/>
            <person name="Grunwald N.J."/>
            <person name="Huang W."/>
            <person name="Ivors K.L."/>
            <person name="Jones R.W."/>
            <person name="Kamoun S."/>
            <person name="Krampis K."/>
            <person name="Lamour K.H."/>
            <person name="Lee M.K."/>
            <person name="McDonald W.H."/>
            <person name="Medina M."/>
            <person name="Meijer H.J."/>
            <person name="Nordberg E.K."/>
            <person name="Maclean D.J."/>
            <person name="Ospina-Giraldo M.D."/>
            <person name="Morris P.F."/>
            <person name="Phuntumart V."/>
            <person name="Putnam N.H."/>
            <person name="Rash S."/>
            <person name="Rose J.K."/>
            <person name="Sakihama Y."/>
            <person name="Salamov A.A."/>
            <person name="Savidor A."/>
            <person name="Scheuring C.F."/>
            <person name="Smith B.M."/>
            <person name="Sobral B.W."/>
            <person name="Terry A."/>
            <person name="Torto-Alalibo T.A."/>
            <person name="Win J."/>
            <person name="Xu Z."/>
            <person name="Zhang H."/>
            <person name="Grigoriev I.V."/>
            <person name="Rokhsar D.S."/>
            <person name="Boore J.L."/>
        </authorList>
    </citation>
    <scope>NUCLEOTIDE SEQUENCE [LARGE SCALE GENOMIC DNA]</scope>
    <source>
        <strain evidence="2 3">P6497</strain>
    </source>
</reference>
<proteinExistence type="predicted"/>
<dbReference type="GeneID" id="20642324"/>
<evidence type="ECO:0000313" key="2">
    <source>
        <dbReference type="EMBL" id="EGZ11958.1"/>
    </source>
</evidence>
<protein>
    <submittedName>
        <fullName evidence="2">Uncharacterized protein</fullName>
    </submittedName>
</protein>
<evidence type="ECO:0000256" key="1">
    <source>
        <dbReference type="SAM" id="MobiDB-lite"/>
    </source>
</evidence>
<name>G4ZY52_PHYSP</name>
<dbReference type="AlphaFoldDB" id="G4ZY52"/>
<gene>
    <name evidence="2" type="ORF">PHYSODRAFT_303789</name>
</gene>
<dbReference type="EMBL" id="JH159157">
    <property type="protein sequence ID" value="EGZ11958.1"/>
    <property type="molecule type" value="Genomic_DNA"/>
</dbReference>
<keyword evidence="3" id="KW-1185">Reference proteome</keyword>
<accession>G4ZY52</accession>